<dbReference type="EMBL" id="BARS01057753">
    <property type="protein sequence ID" value="GAG42817.1"/>
    <property type="molecule type" value="Genomic_DNA"/>
</dbReference>
<dbReference type="Gene3D" id="3.40.190.10">
    <property type="entry name" value="Periplasmic binding protein-like II"/>
    <property type="match status" value="1"/>
</dbReference>
<evidence type="ECO:0000259" key="1">
    <source>
        <dbReference type="Pfam" id="PF00496"/>
    </source>
</evidence>
<dbReference type="SUPFAM" id="SSF53850">
    <property type="entry name" value="Periplasmic binding protein-like II"/>
    <property type="match status" value="1"/>
</dbReference>
<organism evidence="2">
    <name type="scientific">marine sediment metagenome</name>
    <dbReference type="NCBI Taxonomy" id="412755"/>
    <lineage>
        <taxon>unclassified sequences</taxon>
        <taxon>metagenomes</taxon>
        <taxon>ecological metagenomes</taxon>
    </lineage>
</organism>
<feature type="domain" description="Solute-binding protein family 5" evidence="1">
    <location>
        <begin position="3"/>
        <end position="127"/>
    </location>
</feature>
<dbReference type="AlphaFoldDB" id="X0Y692"/>
<reference evidence="2" key="1">
    <citation type="journal article" date="2014" name="Front. Microbiol.">
        <title>High frequency of phylogenetically diverse reductive dehalogenase-homologous genes in deep subseafloor sedimentary metagenomes.</title>
        <authorList>
            <person name="Kawai M."/>
            <person name="Futagami T."/>
            <person name="Toyoda A."/>
            <person name="Takaki Y."/>
            <person name="Nishi S."/>
            <person name="Hori S."/>
            <person name="Arai W."/>
            <person name="Tsubouchi T."/>
            <person name="Morono Y."/>
            <person name="Uchiyama I."/>
            <person name="Ito T."/>
            <person name="Fujiyama A."/>
            <person name="Inagaki F."/>
            <person name="Takami H."/>
        </authorList>
    </citation>
    <scope>NUCLEOTIDE SEQUENCE</scope>
    <source>
        <strain evidence="2">Expedition CK06-06</strain>
    </source>
</reference>
<dbReference type="Gene3D" id="3.10.105.10">
    <property type="entry name" value="Dipeptide-binding Protein, Domain 3"/>
    <property type="match status" value="1"/>
</dbReference>
<protein>
    <recommendedName>
        <fullName evidence="1">Solute-binding protein family 5 domain-containing protein</fullName>
    </recommendedName>
</protein>
<dbReference type="InterPro" id="IPR000914">
    <property type="entry name" value="SBP_5_dom"/>
</dbReference>
<dbReference type="Pfam" id="PF00496">
    <property type="entry name" value="SBP_bac_5"/>
    <property type="match status" value="1"/>
</dbReference>
<proteinExistence type="predicted"/>
<gene>
    <name evidence="2" type="ORF">S01H1_84547</name>
</gene>
<evidence type="ECO:0000313" key="2">
    <source>
        <dbReference type="EMBL" id="GAG42817.1"/>
    </source>
</evidence>
<comment type="caution">
    <text evidence="2">The sequence shown here is derived from an EMBL/GenBank/DDBJ whole genome shotgun (WGS) entry which is preliminary data.</text>
</comment>
<accession>X0Y692</accession>
<sequence length="127" mass="14392">EVPIERLIFIMETDYTTLMTLVKSGDLDLEINGGWTLPQLQQIQADPNLGLAIVWAQNVTVWMNSQIEPTDDEHFRKAILYAYDYASVVGPWEAFGNGETGIFLPNMPGYVPIEPQPRAQNLERARQ</sequence>
<name>X0Y692_9ZZZZ</name>
<feature type="non-terminal residue" evidence="2">
    <location>
        <position position="127"/>
    </location>
</feature>
<feature type="non-terminal residue" evidence="2">
    <location>
        <position position="1"/>
    </location>
</feature>